<name>A0A0D8XJJ3_DICVI</name>
<dbReference type="AlphaFoldDB" id="A0A0D8XJJ3"/>
<protein>
    <submittedName>
        <fullName evidence="1">Uncharacterized protein</fullName>
    </submittedName>
</protein>
<dbReference type="EMBL" id="KN716657">
    <property type="protein sequence ID" value="KJH42506.1"/>
    <property type="molecule type" value="Genomic_DNA"/>
</dbReference>
<dbReference type="Proteomes" id="UP000053766">
    <property type="component" value="Unassembled WGS sequence"/>
</dbReference>
<reference evidence="1 2" key="1">
    <citation type="submission" date="2013-11" db="EMBL/GenBank/DDBJ databases">
        <title>Draft genome of the bovine lungworm Dictyocaulus viviparus.</title>
        <authorList>
            <person name="Mitreva M."/>
        </authorList>
    </citation>
    <scope>NUCLEOTIDE SEQUENCE [LARGE SCALE GENOMIC DNA]</scope>
    <source>
        <strain evidence="1 2">HannoverDv2000</strain>
    </source>
</reference>
<evidence type="ECO:0000313" key="1">
    <source>
        <dbReference type="EMBL" id="KJH42506.1"/>
    </source>
</evidence>
<dbReference type="OrthoDB" id="5872154at2759"/>
<keyword evidence="2" id="KW-1185">Reference proteome</keyword>
<organism evidence="1 2">
    <name type="scientific">Dictyocaulus viviparus</name>
    <name type="common">Bovine lungworm</name>
    <dbReference type="NCBI Taxonomy" id="29172"/>
    <lineage>
        <taxon>Eukaryota</taxon>
        <taxon>Metazoa</taxon>
        <taxon>Ecdysozoa</taxon>
        <taxon>Nematoda</taxon>
        <taxon>Chromadorea</taxon>
        <taxon>Rhabditida</taxon>
        <taxon>Rhabditina</taxon>
        <taxon>Rhabditomorpha</taxon>
        <taxon>Strongyloidea</taxon>
        <taxon>Metastrongylidae</taxon>
        <taxon>Dictyocaulus</taxon>
    </lineage>
</organism>
<evidence type="ECO:0000313" key="2">
    <source>
        <dbReference type="Proteomes" id="UP000053766"/>
    </source>
</evidence>
<sequence length="101" mass="11698">MEKAPDMDVLLDELEEIENPSKPSMTFENLSDHCAVIEIPINLRRLSDKDSIRINLEPPGFSETRVRLDGNTLFICFFRTAIIYPFYAHYIVFEVHSLPVL</sequence>
<accession>A0A0D8XJJ3</accession>
<gene>
    <name evidence="1" type="ORF">DICVIV_11498</name>
</gene>
<proteinExistence type="predicted"/>
<reference evidence="2" key="2">
    <citation type="journal article" date="2016" name="Sci. Rep.">
        <title>Dictyocaulus viviparus genome, variome and transcriptome elucidate lungworm biology and support future intervention.</title>
        <authorList>
            <person name="McNulty S.N."/>
            <person name="Strube C."/>
            <person name="Rosa B.A."/>
            <person name="Martin J.C."/>
            <person name="Tyagi R."/>
            <person name="Choi Y.J."/>
            <person name="Wang Q."/>
            <person name="Hallsworth Pepin K."/>
            <person name="Zhang X."/>
            <person name="Ozersky P."/>
            <person name="Wilson R.K."/>
            <person name="Sternberg P.W."/>
            <person name="Gasser R.B."/>
            <person name="Mitreva M."/>
        </authorList>
    </citation>
    <scope>NUCLEOTIDE SEQUENCE [LARGE SCALE GENOMIC DNA]</scope>
    <source>
        <strain evidence="2">HannoverDv2000</strain>
    </source>
</reference>